<dbReference type="SUPFAM" id="SSF52833">
    <property type="entry name" value="Thioredoxin-like"/>
    <property type="match status" value="1"/>
</dbReference>
<keyword evidence="1" id="KW-0812">Transmembrane</keyword>
<evidence type="ECO:0000256" key="1">
    <source>
        <dbReference type="SAM" id="Phobius"/>
    </source>
</evidence>
<evidence type="ECO:0000313" key="2">
    <source>
        <dbReference type="EMBL" id="BDS08140.1"/>
    </source>
</evidence>
<proteinExistence type="predicted"/>
<sequence length="263" mass="29981">MDLEPAERNPAELRRTAIILVAIMIVGAAFVLYAYVNHEQKADPDRPPLVTKITKNFAAKNQHNKLVSFSELEGKVWFAAPICVSQLDENKHALAMLKELAEIYKDNEDVRFVLISIEGVDQGVEPEDLAVAAETLGFTGPQWWLLTTGDTKKQRGYIKDQLRLGLVSKRNDDDPKGKWKFPSQIALLDRQMHLRQRYDFREAYEVQKKTKKEVEANPKLKNDKNIEFYLKAVPLLKEKLLANTNFILSETTTGSQGEEKTEP</sequence>
<reference evidence="2" key="1">
    <citation type="submission" date="2024-07" db="EMBL/GenBank/DDBJ databases">
        <title>Complete genome sequence of Verrucomicrobiaceae bacterium NT6N.</title>
        <authorList>
            <person name="Huang C."/>
            <person name="Takami H."/>
            <person name="Hamasaki K."/>
        </authorList>
    </citation>
    <scope>NUCLEOTIDE SEQUENCE</scope>
    <source>
        <strain evidence="2">NT6N</strain>
    </source>
</reference>
<keyword evidence="1" id="KW-1133">Transmembrane helix</keyword>
<dbReference type="Gene3D" id="3.40.30.10">
    <property type="entry name" value="Glutaredoxin"/>
    <property type="match status" value="1"/>
</dbReference>
<dbReference type="AlphaFoldDB" id="A0AAT9FQ35"/>
<keyword evidence="1" id="KW-0472">Membrane</keyword>
<dbReference type="KEGG" id="osu:NT6N_31800"/>
<dbReference type="InterPro" id="IPR036249">
    <property type="entry name" value="Thioredoxin-like_sf"/>
</dbReference>
<name>A0AAT9FQ35_9BACT</name>
<protein>
    <submittedName>
        <fullName evidence="2">Uncharacterized protein</fullName>
    </submittedName>
</protein>
<feature type="transmembrane region" description="Helical" evidence="1">
    <location>
        <begin position="17"/>
        <end position="36"/>
    </location>
</feature>
<organism evidence="2">
    <name type="scientific">Oceaniferula spumae</name>
    <dbReference type="NCBI Taxonomy" id="2979115"/>
    <lineage>
        <taxon>Bacteria</taxon>
        <taxon>Pseudomonadati</taxon>
        <taxon>Verrucomicrobiota</taxon>
        <taxon>Verrucomicrobiia</taxon>
        <taxon>Verrucomicrobiales</taxon>
        <taxon>Verrucomicrobiaceae</taxon>
        <taxon>Oceaniferula</taxon>
    </lineage>
</organism>
<accession>A0AAT9FQ35</accession>
<dbReference type="EMBL" id="AP026866">
    <property type="protein sequence ID" value="BDS08140.1"/>
    <property type="molecule type" value="Genomic_DNA"/>
</dbReference>
<gene>
    <name evidence="2" type="ORF">NT6N_31800</name>
</gene>